<dbReference type="Proteomes" id="UP001055172">
    <property type="component" value="Unassembled WGS sequence"/>
</dbReference>
<evidence type="ECO:0000313" key="2">
    <source>
        <dbReference type="Proteomes" id="UP001055172"/>
    </source>
</evidence>
<reference evidence="1 2" key="1">
    <citation type="submission" date="2021-07" db="EMBL/GenBank/DDBJ databases">
        <title>Genome data of Colletotrichum spaethianum.</title>
        <authorList>
            <person name="Utami Y.D."/>
            <person name="Hiruma K."/>
        </authorList>
    </citation>
    <scope>NUCLEOTIDE SEQUENCE [LARGE SCALE GENOMIC DNA]</scope>
    <source>
        <strain evidence="1 2">MAFF 242679</strain>
    </source>
</reference>
<comment type="caution">
    <text evidence="1">The sequence shown here is derived from an EMBL/GenBank/DDBJ whole genome shotgun (WGS) entry which is preliminary data.</text>
</comment>
<protein>
    <recommendedName>
        <fullName evidence="3">IBR finger domain-containing protein</fullName>
    </recommendedName>
</protein>
<proteinExistence type="predicted"/>
<sequence length="112" mass="12538">MSAEFLGDMDDETLQLVLRLQQKYIRELQQQDNVQPGDGHQDDQLALELYQEDLLSLATNVSDRAMSRRIEMEEAREAEHEGPVDGAAAQLLNPAAQLHQPLRIAECVIAGI</sequence>
<accession>A0AA37LNP6</accession>
<gene>
    <name evidence="1" type="ORF">ColLi_01839</name>
</gene>
<evidence type="ECO:0000313" key="1">
    <source>
        <dbReference type="EMBL" id="GJC79001.1"/>
    </source>
</evidence>
<dbReference type="AlphaFoldDB" id="A0AA37LNP6"/>
<name>A0AA37LNP6_9PEZI</name>
<keyword evidence="2" id="KW-1185">Reference proteome</keyword>
<evidence type="ECO:0008006" key="3">
    <source>
        <dbReference type="Google" id="ProtNLM"/>
    </source>
</evidence>
<organism evidence="1 2">
    <name type="scientific">Colletotrichum liriopes</name>
    <dbReference type="NCBI Taxonomy" id="708192"/>
    <lineage>
        <taxon>Eukaryota</taxon>
        <taxon>Fungi</taxon>
        <taxon>Dikarya</taxon>
        <taxon>Ascomycota</taxon>
        <taxon>Pezizomycotina</taxon>
        <taxon>Sordariomycetes</taxon>
        <taxon>Hypocreomycetidae</taxon>
        <taxon>Glomerellales</taxon>
        <taxon>Glomerellaceae</taxon>
        <taxon>Colletotrichum</taxon>
        <taxon>Colletotrichum spaethianum species complex</taxon>
    </lineage>
</organism>
<dbReference type="EMBL" id="BPPX01000003">
    <property type="protein sequence ID" value="GJC79001.1"/>
    <property type="molecule type" value="Genomic_DNA"/>
</dbReference>